<dbReference type="STRING" id="930146.SAMN05192533_101300"/>
<evidence type="ECO:0000256" key="2">
    <source>
        <dbReference type="ARBA" id="ARBA00022475"/>
    </source>
</evidence>
<dbReference type="PANTHER" id="PTHR33545">
    <property type="entry name" value="UPF0750 MEMBRANE PROTEIN YITT-RELATED"/>
    <property type="match status" value="1"/>
</dbReference>
<gene>
    <name evidence="8" type="ORF">SAMN05192533_101300</name>
</gene>
<evidence type="ECO:0000313" key="8">
    <source>
        <dbReference type="EMBL" id="SEM17423.1"/>
    </source>
</evidence>
<organism evidence="8 9">
    <name type="scientific">Mesobacillus persicus</name>
    <dbReference type="NCBI Taxonomy" id="930146"/>
    <lineage>
        <taxon>Bacteria</taxon>
        <taxon>Bacillati</taxon>
        <taxon>Bacillota</taxon>
        <taxon>Bacilli</taxon>
        <taxon>Bacillales</taxon>
        <taxon>Bacillaceae</taxon>
        <taxon>Mesobacillus</taxon>
    </lineage>
</organism>
<dbReference type="CDD" id="cd16380">
    <property type="entry name" value="YitT_C"/>
    <property type="match status" value="1"/>
</dbReference>
<dbReference type="AlphaFoldDB" id="A0A1H7W7E3"/>
<keyword evidence="2" id="KW-1003">Cell membrane</keyword>
<dbReference type="OrthoDB" id="2417289at2"/>
<feature type="transmembrane region" description="Helical" evidence="6">
    <location>
        <begin position="69"/>
        <end position="90"/>
    </location>
</feature>
<dbReference type="Pfam" id="PF02588">
    <property type="entry name" value="YitT_membrane"/>
    <property type="match status" value="1"/>
</dbReference>
<dbReference type="PANTHER" id="PTHR33545:SF5">
    <property type="entry name" value="UPF0750 MEMBRANE PROTEIN YITT"/>
    <property type="match status" value="1"/>
</dbReference>
<dbReference type="InterPro" id="IPR003740">
    <property type="entry name" value="YitT"/>
</dbReference>
<feature type="transmembrane region" description="Helical" evidence="6">
    <location>
        <begin position="34"/>
        <end position="57"/>
    </location>
</feature>
<dbReference type="InterPro" id="IPR019264">
    <property type="entry name" value="DUF2179"/>
</dbReference>
<dbReference type="GO" id="GO:0005886">
    <property type="term" value="C:plasma membrane"/>
    <property type="evidence" value="ECO:0007669"/>
    <property type="project" value="UniProtKB-SubCell"/>
</dbReference>
<name>A0A1H7W7E3_9BACI</name>
<comment type="subcellular location">
    <subcellularLocation>
        <location evidence="1">Cell membrane</location>
        <topology evidence="1">Multi-pass membrane protein</topology>
    </subcellularLocation>
</comment>
<evidence type="ECO:0000313" key="9">
    <source>
        <dbReference type="Proteomes" id="UP000198553"/>
    </source>
</evidence>
<dbReference type="Gene3D" id="3.30.70.120">
    <property type="match status" value="1"/>
</dbReference>
<evidence type="ECO:0000256" key="6">
    <source>
        <dbReference type="SAM" id="Phobius"/>
    </source>
</evidence>
<evidence type="ECO:0000256" key="4">
    <source>
        <dbReference type="ARBA" id="ARBA00022989"/>
    </source>
</evidence>
<evidence type="ECO:0000259" key="7">
    <source>
        <dbReference type="Pfam" id="PF10035"/>
    </source>
</evidence>
<dbReference type="EMBL" id="FOBW01000001">
    <property type="protein sequence ID" value="SEM17423.1"/>
    <property type="molecule type" value="Genomic_DNA"/>
</dbReference>
<evidence type="ECO:0000256" key="5">
    <source>
        <dbReference type="ARBA" id="ARBA00023136"/>
    </source>
</evidence>
<dbReference type="PIRSF" id="PIRSF006483">
    <property type="entry name" value="Membrane_protein_YitT"/>
    <property type="match status" value="1"/>
</dbReference>
<feature type="transmembrane region" description="Helical" evidence="6">
    <location>
        <begin position="137"/>
        <end position="157"/>
    </location>
</feature>
<keyword evidence="5 6" id="KW-0472">Membrane</keyword>
<keyword evidence="4 6" id="KW-1133">Transmembrane helix</keyword>
<sequence length="270" mass="29431">MQILGIFFGSVIVAVAFNFFLIPHEILSSGLTGVSMIIGMLTPMNTGVANFLLNFPLLVLGYLKLGRKFILYTILSVTVISIGLYFVPIVKVAQDIILSSIFGGALTGIGIGLIFRSSGSSGGLDVIGMLIARKRDFPIGTMLTAMNGVIILISGFLFNWDSALYTMVSIFVTGKVVDAVYTHHEKLTLMIITEKGDEMREHLLQNVYRGVTVLDGMGGYSNQKRNILMTVISRYELGEVKSLVSKVDPTAFVNITETVEVMGLFHKPHA</sequence>
<feature type="domain" description="DUF2179" evidence="7">
    <location>
        <begin position="209"/>
        <end position="263"/>
    </location>
</feature>
<feature type="transmembrane region" description="Helical" evidence="6">
    <location>
        <begin position="96"/>
        <end position="116"/>
    </location>
</feature>
<protein>
    <submittedName>
        <fullName evidence="8">Uncharacterized membrane-anchored protein YitT, contains DUF161 and DUF2179 domains</fullName>
    </submittedName>
</protein>
<evidence type="ECO:0000256" key="3">
    <source>
        <dbReference type="ARBA" id="ARBA00022692"/>
    </source>
</evidence>
<evidence type="ECO:0000256" key="1">
    <source>
        <dbReference type="ARBA" id="ARBA00004651"/>
    </source>
</evidence>
<keyword evidence="9" id="KW-1185">Reference proteome</keyword>
<accession>A0A1H7W7E3</accession>
<dbReference type="RefSeq" id="WP_090740468.1">
    <property type="nucleotide sequence ID" value="NZ_FOBW01000001.1"/>
</dbReference>
<keyword evidence="3 6" id="KW-0812">Transmembrane</keyword>
<dbReference type="Proteomes" id="UP000198553">
    <property type="component" value="Unassembled WGS sequence"/>
</dbReference>
<reference evidence="9" key="1">
    <citation type="submission" date="2016-10" db="EMBL/GenBank/DDBJ databases">
        <authorList>
            <person name="Varghese N."/>
            <person name="Submissions S."/>
        </authorList>
    </citation>
    <scope>NUCLEOTIDE SEQUENCE [LARGE SCALE GENOMIC DNA]</scope>
    <source>
        <strain evidence="9">B48,IBRC-M 10115,DSM 25386,CECT 8001</strain>
    </source>
</reference>
<dbReference type="Pfam" id="PF10035">
    <property type="entry name" value="DUF2179"/>
    <property type="match status" value="1"/>
</dbReference>
<dbReference type="InterPro" id="IPR051461">
    <property type="entry name" value="UPF0750_membrane"/>
</dbReference>
<feature type="transmembrane region" description="Helical" evidence="6">
    <location>
        <begin position="5"/>
        <end position="22"/>
    </location>
</feature>
<dbReference type="InterPro" id="IPR015867">
    <property type="entry name" value="N-reg_PII/ATP_PRibTrfase_C"/>
</dbReference>
<proteinExistence type="predicted"/>